<dbReference type="Gene3D" id="3.30.30.10">
    <property type="entry name" value="Knottin, scorpion toxin-like"/>
    <property type="match status" value="1"/>
</dbReference>
<feature type="signal peptide" evidence="1">
    <location>
        <begin position="1"/>
        <end position="17"/>
    </location>
</feature>
<accession>A0A8S1BAS9</accession>
<name>A0A8S1BAS9_ARCPL</name>
<comment type="caution">
    <text evidence="2">The sequence shown here is derived from an EMBL/GenBank/DDBJ whole genome shotgun (WGS) entry which is preliminary data.</text>
</comment>
<evidence type="ECO:0000313" key="2">
    <source>
        <dbReference type="EMBL" id="CAB3256775.1"/>
    </source>
</evidence>
<dbReference type="SUPFAM" id="SSF57095">
    <property type="entry name" value="Scorpion toxin-like"/>
    <property type="match status" value="1"/>
</dbReference>
<sequence length="186" mass="20728">MCTKIIFFIATLYVVKASVISLNAYDGDGSLADGIVDNEVEEYDTSLNKALVEDPEAEIAERLGNGTCVDGQCKCSGRAEKSFADDISDILVEESNLNTDKVEDVAFSNEAKESELNLDEEVEDTEAMIAAFFSDPRDLFEIRRCFPRLCNRLCRLKRFDNGICVQGRCKCENIVQEYTTTDATTE</sequence>
<evidence type="ECO:0000256" key="1">
    <source>
        <dbReference type="SAM" id="SignalP"/>
    </source>
</evidence>
<gene>
    <name evidence="2" type="ORF">APLA_LOCUS15763</name>
</gene>
<proteinExistence type="predicted"/>
<keyword evidence="1" id="KW-0732">Signal</keyword>
<protein>
    <submittedName>
        <fullName evidence="2">Uncharacterized protein</fullName>
    </submittedName>
</protein>
<feature type="chain" id="PRO_5035927411" evidence="1">
    <location>
        <begin position="18"/>
        <end position="186"/>
    </location>
</feature>
<dbReference type="AlphaFoldDB" id="A0A8S1BAS9"/>
<dbReference type="GO" id="GO:0051707">
    <property type="term" value="P:response to other organism"/>
    <property type="evidence" value="ECO:0007669"/>
    <property type="project" value="UniProtKB-ARBA"/>
</dbReference>
<reference evidence="2 3" key="1">
    <citation type="submission" date="2020-04" db="EMBL/GenBank/DDBJ databases">
        <authorList>
            <person name="Wallbank WR R."/>
            <person name="Pardo Diaz C."/>
            <person name="Kozak K."/>
            <person name="Martin S."/>
            <person name="Jiggins C."/>
            <person name="Moest M."/>
            <person name="Warren A I."/>
            <person name="Byers J.R.P. K."/>
            <person name="Montejo-Kovacevich G."/>
            <person name="Yen C E."/>
        </authorList>
    </citation>
    <scope>NUCLEOTIDE SEQUENCE [LARGE SCALE GENOMIC DNA]</scope>
</reference>
<dbReference type="Proteomes" id="UP000494256">
    <property type="component" value="Unassembled WGS sequence"/>
</dbReference>
<organism evidence="2 3">
    <name type="scientific">Arctia plantaginis</name>
    <name type="common">Wood tiger moth</name>
    <name type="synonym">Phalaena plantaginis</name>
    <dbReference type="NCBI Taxonomy" id="874455"/>
    <lineage>
        <taxon>Eukaryota</taxon>
        <taxon>Metazoa</taxon>
        <taxon>Ecdysozoa</taxon>
        <taxon>Arthropoda</taxon>
        <taxon>Hexapoda</taxon>
        <taxon>Insecta</taxon>
        <taxon>Pterygota</taxon>
        <taxon>Neoptera</taxon>
        <taxon>Endopterygota</taxon>
        <taxon>Lepidoptera</taxon>
        <taxon>Glossata</taxon>
        <taxon>Ditrysia</taxon>
        <taxon>Noctuoidea</taxon>
        <taxon>Erebidae</taxon>
        <taxon>Arctiinae</taxon>
        <taxon>Arctia</taxon>
    </lineage>
</organism>
<evidence type="ECO:0000313" key="3">
    <source>
        <dbReference type="Proteomes" id="UP000494256"/>
    </source>
</evidence>
<dbReference type="OrthoDB" id="9973183at2759"/>
<dbReference type="EMBL" id="CADEBD010000494">
    <property type="protein sequence ID" value="CAB3256775.1"/>
    <property type="molecule type" value="Genomic_DNA"/>
</dbReference>
<dbReference type="InterPro" id="IPR036574">
    <property type="entry name" value="Scorpion_toxin-like_sf"/>
</dbReference>